<dbReference type="VEuPathDB" id="FungiDB:PCH_Pc22g17260"/>
<dbReference type="PIRSF" id="PIRSF000446">
    <property type="entry name" value="Mct"/>
    <property type="match status" value="1"/>
</dbReference>
<reference evidence="8 9" key="1">
    <citation type="journal article" date="2008" name="Nat. Biotechnol.">
        <title>Genome sequencing and analysis of the filamentous fungus Penicillium chrysogenum.</title>
        <authorList>
            <person name="van den Berg M.A."/>
            <person name="Albang R."/>
            <person name="Albermann K."/>
            <person name="Badger J.H."/>
            <person name="Daran J.-M."/>
            <person name="Driessen A.J.M."/>
            <person name="Garcia-Estrada C."/>
            <person name="Fedorova N.D."/>
            <person name="Harris D.M."/>
            <person name="Heijne W.H.M."/>
            <person name="Joardar V.S."/>
            <person name="Kiel J.A.K.W."/>
            <person name="Kovalchuk A."/>
            <person name="Martin J.F."/>
            <person name="Nierman W.C."/>
            <person name="Nijland J.G."/>
            <person name="Pronk J.T."/>
            <person name="Roubos J.A."/>
            <person name="van der Klei I.J."/>
            <person name="van Peij N.N.M.E."/>
            <person name="Veenhuis M."/>
            <person name="von Doehren H."/>
            <person name="Wagner C."/>
            <person name="Wortman J.R."/>
            <person name="Bovenberg R.A.L."/>
        </authorList>
    </citation>
    <scope>NUCLEOTIDE SEQUENCE [LARGE SCALE GENOMIC DNA]</scope>
    <source>
        <strain evidence="9">ATCC 28089 / DSM 1075 / NRRL 1951 / Wisconsin 54-1255</strain>
    </source>
</reference>
<dbReference type="Pfam" id="PF00698">
    <property type="entry name" value="Acyl_transf_1"/>
    <property type="match status" value="1"/>
</dbReference>
<accession>B6HSF0</accession>
<dbReference type="FunFam" id="3.30.70.250:FF:000001">
    <property type="entry name" value="Malonyl CoA-acyl carrier protein transacylase"/>
    <property type="match status" value="1"/>
</dbReference>
<dbReference type="InterPro" id="IPR016036">
    <property type="entry name" value="Malonyl_transacylase_ACP-bd"/>
</dbReference>
<dbReference type="STRING" id="500485.B6HSF0"/>
<dbReference type="InterPro" id="IPR014043">
    <property type="entry name" value="Acyl_transferase_dom"/>
</dbReference>
<feature type="signal peptide" evidence="6">
    <location>
        <begin position="1"/>
        <end position="17"/>
    </location>
</feature>
<sequence length="333" mass="35184">MLRLSPALWLFLPAADSACSIMSTSLAFVFPGQGSLSMGTLADFGAENPVILETFKEASKALGYNLWALVQEGPQEQLDQPEKAEPAILTVSIALWRLWLENGGPCPAFVSGHGFGEYSALVAAGSLSLDTAVRLIESRARLMQATAELNDGAMVTILGLEDADVVAICGEAAKGQVVSVTYFNSPGQVVIAGHKAAVNRATELCKAKGAKRVVPTAGNVPSHCALMKPAAGRFSAMVNSVEWMTPHMPVVRNVTATVAADLDTLKQDLMVELYKPVHWVECVRTLARNGVVSMVECGPGRALAALNKRCADGVTTYGINSPDQLATTRTALS</sequence>
<dbReference type="GeneID" id="8312211"/>
<gene>
    <name evidence="8" type="ORF">Pc22g17260</name>
    <name evidence="8" type="ORF">PCH_Pc22g17260</name>
</gene>
<proteinExistence type="inferred from homology"/>
<evidence type="ECO:0000313" key="9">
    <source>
        <dbReference type="Proteomes" id="UP000000724"/>
    </source>
</evidence>
<keyword evidence="6" id="KW-0732">Signal</keyword>
<feature type="domain" description="Malonyl-CoA:ACP transacylase (MAT)" evidence="7">
    <location>
        <begin position="29"/>
        <end position="332"/>
    </location>
</feature>
<dbReference type="BioCyc" id="PCHR:PC22G17260-MONOMER"/>
<dbReference type="OMA" id="LNKTQFT"/>
<evidence type="ECO:0000256" key="3">
    <source>
        <dbReference type="ARBA" id="ARBA00022679"/>
    </source>
</evidence>
<dbReference type="GO" id="GO:0004314">
    <property type="term" value="F:[acyl-carrier-protein] S-malonyltransferase activity"/>
    <property type="evidence" value="ECO:0007669"/>
    <property type="project" value="UniProtKB-EC"/>
</dbReference>
<dbReference type="Gene3D" id="3.30.70.250">
    <property type="entry name" value="Malonyl-CoA ACP transacylase, ACP-binding"/>
    <property type="match status" value="1"/>
</dbReference>
<keyword evidence="9" id="KW-1185">Reference proteome</keyword>
<comment type="catalytic activity">
    <reaction evidence="5">
        <text>holo-[ACP] + malonyl-CoA = malonyl-[ACP] + CoA</text>
        <dbReference type="Rhea" id="RHEA:41792"/>
        <dbReference type="Rhea" id="RHEA-COMP:9623"/>
        <dbReference type="Rhea" id="RHEA-COMP:9685"/>
        <dbReference type="ChEBI" id="CHEBI:57287"/>
        <dbReference type="ChEBI" id="CHEBI:57384"/>
        <dbReference type="ChEBI" id="CHEBI:64479"/>
        <dbReference type="ChEBI" id="CHEBI:78449"/>
        <dbReference type="EC" id="2.3.1.39"/>
    </reaction>
</comment>
<evidence type="ECO:0000256" key="5">
    <source>
        <dbReference type="ARBA" id="ARBA00048462"/>
    </source>
</evidence>
<evidence type="ECO:0000313" key="8">
    <source>
        <dbReference type="EMBL" id="CAP99014.1"/>
    </source>
</evidence>
<dbReference type="SMART" id="SM00827">
    <property type="entry name" value="PKS_AT"/>
    <property type="match status" value="1"/>
</dbReference>
<dbReference type="InterPro" id="IPR004410">
    <property type="entry name" value="Malonyl_CoA-ACP_transAc_FabD"/>
</dbReference>
<dbReference type="EMBL" id="AM920437">
    <property type="protein sequence ID" value="CAP99014.1"/>
    <property type="molecule type" value="Genomic_DNA"/>
</dbReference>
<dbReference type="InterPro" id="IPR001227">
    <property type="entry name" value="Ac_transferase_dom_sf"/>
</dbReference>
<name>B6HSF0_PENRW</name>
<dbReference type="InterPro" id="IPR016035">
    <property type="entry name" value="Acyl_Trfase/lysoPLipase"/>
</dbReference>
<dbReference type="SUPFAM" id="SSF52151">
    <property type="entry name" value="FabD/lysophospholipase-like"/>
    <property type="match status" value="1"/>
</dbReference>
<keyword evidence="4" id="KW-0012">Acyltransferase</keyword>
<dbReference type="SUPFAM" id="SSF55048">
    <property type="entry name" value="Probable ACP-binding domain of malonyl-CoA ACP transacylase"/>
    <property type="match status" value="1"/>
</dbReference>
<dbReference type="eggNOG" id="KOG2926">
    <property type="taxonomic scope" value="Eukaryota"/>
</dbReference>
<dbReference type="EC" id="2.3.1.39" evidence="2"/>
<dbReference type="HOGENOM" id="CLU_030558_0_0_1"/>
<protein>
    <recommendedName>
        <fullName evidence="2">[acyl-carrier-protein] S-malonyltransferase</fullName>
        <ecNumber evidence="2">2.3.1.39</ecNumber>
    </recommendedName>
</protein>
<evidence type="ECO:0000256" key="2">
    <source>
        <dbReference type="ARBA" id="ARBA00013258"/>
    </source>
</evidence>
<dbReference type="AlphaFoldDB" id="B6HSF0"/>
<dbReference type="GO" id="GO:0006633">
    <property type="term" value="P:fatty acid biosynthetic process"/>
    <property type="evidence" value="ECO:0007669"/>
    <property type="project" value="TreeGrafter"/>
</dbReference>
<dbReference type="GO" id="GO:0005829">
    <property type="term" value="C:cytosol"/>
    <property type="evidence" value="ECO:0007669"/>
    <property type="project" value="TreeGrafter"/>
</dbReference>
<keyword evidence="3" id="KW-0808">Transferase</keyword>
<comment type="similarity">
    <text evidence="1">Belongs to the FabD family.</text>
</comment>
<dbReference type="OrthoDB" id="541883at2759"/>
<dbReference type="InterPro" id="IPR024925">
    <property type="entry name" value="Malonyl_CoA-ACP_transAc"/>
</dbReference>
<dbReference type="PANTHER" id="PTHR42681:SF1">
    <property type="entry name" value="MALONYL-COA-ACYL CARRIER PROTEIN TRANSACYLASE, MITOCHONDRIAL"/>
    <property type="match status" value="1"/>
</dbReference>
<evidence type="ECO:0000256" key="6">
    <source>
        <dbReference type="SAM" id="SignalP"/>
    </source>
</evidence>
<dbReference type="NCBIfam" id="TIGR00128">
    <property type="entry name" value="fabD"/>
    <property type="match status" value="1"/>
</dbReference>
<evidence type="ECO:0000259" key="7">
    <source>
        <dbReference type="SMART" id="SM00827"/>
    </source>
</evidence>
<dbReference type="Proteomes" id="UP000000724">
    <property type="component" value="Contig Pc00c22"/>
</dbReference>
<dbReference type="InterPro" id="IPR050858">
    <property type="entry name" value="Mal-CoA-ACP_Trans/PKS_FabD"/>
</dbReference>
<evidence type="ECO:0000256" key="4">
    <source>
        <dbReference type="ARBA" id="ARBA00023315"/>
    </source>
</evidence>
<feature type="chain" id="PRO_5002843753" description="[acyl-carrier-protein] S-malonyltransferase" evidence="6">
    <location>
        <begin position="18"/>
        <end position="333"/>
    </location>
</feature>
<dbReference type="Gene3D" id="3.40.366.10">
    <property type="entry name" value="Malonyl-Coenzyme A Acyl Carrier Protein, domain 2"/>
    <property type="match status" value="1"/>
</dbReference>
<evidence type="ECO:0000256" key="1">
    <source>
        <dbReference type="ARBA" id="ARBA00008217"/>
    </source>
</evidence>
<dbReference type="PANTHER" id="PTHR42681">
    <property type="entry name" value="MALONYL-COA-ACYL CARRIER PROTEIN TRANSACYLASE, MITOCHONDRIAL"/>
    <property type="match status" value="1"/>
</dbReference>
<organism evidence="8 9">
    <name type="scientific">Penicillium rubens (strain ATCC 28089 / DSM 1075 / NRRL 1951 / Wisconsin 54-1255)</name>
    <name type="common">Penicillium chrysogenum</name>
    <dbReference type="NCBI Taxonomy" id="500485"/>
    <lineage>
        <taxon>Eukaryota</taxon>
        <taxon>Fungi</taxon>
        <taxon>Dikarya</taxon>
        <taxon>Ascomycota</taxon>
        <taxon>Pezizomycotina</taxon>
        <taxon>Eurotiomycetes</taxon>
        <taxon>Eurotiomycetidae</taxon>
        <taxon>Eurotiales</taxon>
        <taxon>Aspergillaceae</taxon>
        <taxon>Penicillium</taxon>
        <taxon>Penicillium chrysogenum species complex</taxon>
    </lineage>
</organism>
<dbReference type="KEGG" id="pcs:N7525_004611"/>